<dbReference type="InterPro" id="IPR018645">
    <property type="entry name" value="OapC-like"/>
</dbReference>
<evidence type="ECO:0000313" key="2">
    <source>
        <dbReference type="EMBL" id="KZX12362.1"/>
    </source>
</evidence>
<reference evidence="2 3" key="1">
    <citation type="submission" date="2016-04" db="EMBL/GenBank/DDBJ databases">
        <title>Genome sequence of Methanobrevibacter curvatus DSM 11111.</title>
        <authorList>
            <person name="Poehlein A."/>
            <person name="Seedorf H."/>
            <person name="Daniel R."/>
        </authorList>
    </citation>
    <scope>NUCLEOTIDE SEQUENCE [LARGE SCALE GENOMIC DNA]</scope>
    <source>
        <strain evidence="2 3">DSM 11111</strain>
    </source>
</reference>
<organism evidence="2 3">
    <name type="scientific">Methanobrevibacter curvatus</name>
    <dbReference type="NCBI Taxonomy" id="49547"/>
    <lineage>
        <taxon>Archaea</taxon>
        <taxon>Methanobacteriati</taxon>
        <taxon>Methanobacteriota</taxon>
        <taxon>Methanomada group</taxon>
        <taxon>Methanobacteria</taxon>
        <taxon>Methanobacteriales</taxon>
        <taxon>Methanobacteriaceae</taxon>
        <taxon>Methanobrevibacter</taxon>
    </lineage>
</organism>
<dbReference type="OrthoDB" id="78050at2157"/>
<name>A0A166AQZ6_9EURY</name>
<accession>A0A166AQZ6</accession>
<evidence type="ECO:0008006" key="4">
    <source>
        <dbReference type="Google" id="ProtNLM"/>
    </source>
</evidence>
<feature type="region of interest" description="Disordered" evidence="1">
    <location>
        <begin position="37"/>
        <end position="61"/>
    </location>
</feature>
<dbReference type="Proteomes" id="UP000077245">
    <property type="component" value="Unassembled WGS sequence"/>
</dbReference>
<dbReference type="AlphaFoldDB" id="A0A166AQZ6"/>
<dbReference type="PATRIC" id="fig|49547.3.peg.1126"/>
<proteinExistence type="predicted"/>
<keyword evidence="3" id="KW-1185">Reference proteome</keyword>
<gene>
    <name evidence="2" type="ORF">MBCUR_10540</name>
</gene>
<evidence type="ECO:0000313" key="3">
    <source>
        <dbReference type="Proteomes" id="UP000077245"/>
    </source>
</evidence>
<protein>
    <recommendedName>
        <fullName evidence="4">Zn-ribbon containing protein</fullName>
    </recommendedName>
</protein>
<dbReference type="EMBL" id="LWMV01000168">
    <property type="protein sequence ID" value="KZX12362.1"/>
    <property type="molecule type" value="Genomic_DNA"/>
</dbReference>
<comment type="caution">
    <text evidence="2">The sequence shown here is derived from an EMBL/GenBank/DDBJ whole genome shotgun (WGS) entry which is preliminary data.</text>
</comment>
<dbReference type="RefSeq" id="WP_067091177.1">
    <property type="nucleotide sequence ID" value="NZ_LWMV01000168.1"/>
</dbReference>
<sequence length="111" mass="12565">MNICVECGTKIQDGDMLNGCPKCGNKRYKFINPNTEKRKAEKLAKSKDEEKKKKESSLDKADVESIKVEDKGIYELNLSNVLEGETEVYSSNEGQYKIDIGSLLQKKKKDD</sequence>
<dbReference type="Pfam" id="PF09845">
    <property type="entry name" value="OapC"/>
    <property type="match status" value="1"/>
</dbReference>
<evidence type="ECO:0000256" key="1">
    <source>
        <dbReference type="SAM" id="MobiDB-lite"/>
    </source>
</evidence>
<dbReference type="STRING" id="49547.MBCUR_10540"/>